<dbReference type="Gene3D" id="2.160.10.10">
    <property type="entry name" value="Hexapeptide repeat proteins"/>
    <property type="match status" value="1"/>
</dbReference>
<dbReference type="AlphaFoldDB" id="A0A5R9PWB0"/>
<evidence type="ECO:0000256" key="1">
    <source>
        <dbReference type="ARBA" id="ARBA00022679"/>
    </source>
</evidence>
<sequence length="180" mass="19548">MKYWVMLDKLKAFFNERSHFFKHKYNRVLPFGDTVVDRWEKAALLGFGKNTSIYDSSLVLGYVSVANDTWIGPNTILDGSGGGLTIGAHCSISAGVQIYTHDTVRRSLTGGQAEIELAPTAIGNNCYIGPNSIIVKGIQIGDNVVVGANSLVTKHIPDNTVVYGTPAKVIGSSLKYQERK</sequence>
<gene>
    <name evidence="4" type="ORF">C1E24_20170</name>
</gene>
<comment type="caution">
    <text evidence="4">The sequence shown here is derived from an EMBL/GenBank/DDBJ whole genome shotgun (WGS) entry which is preliminary data.</text>
</comment>
<keyword evidence="1 4" id="KW-0808">Transferase</keyword>
<evidence type="ECO:0000256" key="2">
    <source>
        <dbReference type="ARBA" id="ARBA00022737"/>
    </source>
</evidence>
<evidence type="ECO:0000313" key="4">
    <source>
        <dbReference type="EMBL" id="TLX45203.1"/>
    </source>
</evidence>
<reference evidence="4 5" key="1">
    <citation type="submission" date="2018-01" db="EMBL/GenBank/DDBJ databases">
        <title>Co-occurrence of chitin degradation, pigmentation and bioactivity in marine Pseudoalteromonas.</title>
        <authorList>
            <person name="Paulsen S."/>
            <person name="Gram L."/>
            <person name="Machado H."/>
        </authorList>
    </citation>
    <scope>NUCLEOTIDE SEQUENCE [LARGE SCALE GENOMIC DNA]</scope>
    <source>
        <strain evidence="4 5">S3663</strain>
    </source>
</reference>
<dbReference type="PROSITE" id="PS00101">
    <property type="entry name" value="HEXAPEP_TRANSFERASES"/>
    <property type="match status" value="1"/>
</dbReference>
<dbReference type="SUPFAM" id="SSF51161">
    <property type="entry name" value="Trimeric LpxA-like enzymes"/>
    <property type="match status" value="1"/>
</dbReference>
<dbReference type="InterPro" id="IPR011004">
    <property type="entry name" value="Trimer_LpxA-like_sf"/>
</dbReference>
<dbReference type="PANTHER" id="PTHR23416">
    <property type="entry name" value="SIALIC ACID SYNTHASE-RELATED"/>
    <property type="match status" value="1"/>
</dbReference>
<dbReference type="EMBL" id="PPSW01000049">
    <property type="protein sequence ID" value="TLX45203.1"/>
    <property type="molecule type" value="Genomic_DNA"/>
</dbReference>
<organism evidence="4 5">
    <name type="scientific">Pseudoalteromonas phenolica</name>
    <dbReference type="NCBI Taxonomy" id="161398"/>
    <lineage>
        <taxon>Bacteria</taxon>
        <taxon>Pseudomonadati</taxon>
        <taxon>Pseudomonadota</taxon>
        <taxon>Gammaproteobacteria</taxon>
        <taxon>Alteromonadales</taxon>
        <taxon>Pseudoalteromonadaceae</taxon>
        <taxon>Pseudoalteromonas</taxon>
    </lineage>
</organism>
<proteinExistence type="predicted"/>
<dbReference type="InterPro" id="IPR051159">
    <property type="entry name" value="Hexapeptide_acetyltransf"/>
</dbReference>
<name>A0A5R9PWB0_9GAMM</name>
<dbReference type="InterPro" id="IPR018357">
    <property type="entry name" value="Hexapep_transf_CS"/>
</dbReference>
<evidence type="ECO:0000313" key="5">
    <source>
        <dbReference type="Proteomes" id="UP000309186"/>
    </source>
</evidence>
<dbReference type="OrthoDB" id="9815592at2"/>
<dbReference type="Proteomes" id="UP000309186">
    <property type="component" value="Unassembled WGS sequence"/>
</dbReference>
<dbReference type="CDD" id="cd04647">
    <property type="entry name" value="LbH_MAT_like"/>
    <property type="match status" value="1"/>
</dbReference>
<dbReference type="Pfam" id="PF14602">
    <property type="entry name" value="Hexapep_2"/>
    <property type="match status" value="1"/>
</dbReference>
<dbReference type="InterPro" id="IPR001451">
    <property type="entry name" value="Hexapep"/>
</dbReference>
<accession>A0A5R9PWB0</accession>
<evidence type="ECO:0000256" key="3">
    <source>
        <dbReference type="ARBA" id="ARBA00023315"/>
    </source>
</evidence>
<protein>
    <submittedName>
        <fullName evidence="4">Acetyltransferase</fullName>
    </submittedName>
</protein>
<keyword evidence="3" id="KW-0012">Acyltransferase</keyword>
<dbReference type="GO" id="GO:0016746">
    <property type="term" value="F:acyltransferase activity"/>
    <property type="evidence" value="ECO:0007669"/>
    <property type="project" value="UniProtKB-KW"/>
</dbReference>
<keyword evidence="2" id="KW-0677">Repeat</keyword>